<sequence>MKRLDGKVAVVTGAAQGIGAAYAIGLASQGAKVVVADVADTSAVVAEINASGGIAIGCTADVTNNDSLNALVAQTEAEFGPIEILVNNAAIFASLELKPFSQITEDEWDLVMRVNVRGPFQCAKAIVPSMRKNGRGKIINIASGTFLRGAPMFCHYVSSKGAIVGQTRALAAELGADKVLVNCILVGLTESEGVKEHKQLGAAKAPTLAARVIKREMLPEDLLGTLYYLASEDSDFVTGQCVNVDGGAINY</sequence>
<dbReference type="InterPro" id="IPR036291">
    <property type="entry name" value="NAD(P)-bd_dom_sf"/>
</dbReference>
<dbReference type="GO" id="GO:0016491">
    <property type="term" value="F:oxidoreductase activity"/>
    <property type="evidence" value="ECO:0007669"/>
    <property type="project" value="UniProtKB-KW"/>
</dbReference>
<dbReference type="OrthoDB" id="9787298at2"/>
<keyword evidence="4" id="KW-1185">Reference proteome</keyword>
<dbReference type="PRINTS" id="PR00080">
    <property type="entry name" value="SDRFAMILY"/>
</dbReference>
<gene>
    <name evidence="3" type="primary">kduD</name>
    <name evidence="3" type="ORF">GPLA_3328</name>
</gene>
<dbReference type="RefSeq" id="WP_007105983.1">
    <property type="nucleotide sequence ID" value="NZ_BAER01000096.1"/>
</dbReference>
<dbReference type="CDD" id="cd05233">
    <property type="entry name" value="SDR_c"/>
    <property type="match status" value="1"/>
</dbReference>
<dbReference type="PANTHER" id="PTHR43639">
    <property type="entry name" value="OXIDOREDUCTASE, SHORT-CHAIN DEHYDROGENASE/REDUCTASE FAMILY (AFU_ORTHOLOGUE AFUA_5G02870)"/>
    <property type="match status" value="1"/>
</dbReference>
<dbReference type="Pfam" id="PF13561">
    <property type="entry name" value="adh_short_C2"/>
    <property type="match status" value="1"/>
</dbReference>
<dbReference type="FunFam" id="3.40.50.720:FF:000084">
    <property type="entry name" value="Short-chain dehydrogenase reductase"/>
    <property type="match status" value="1"/>
</dbReference>
<evidence type="ECO:0000313" key="4">
    <source>
        <dbReference type="Proteomes" id="UP000006322"/>
    </source>
</evidence>
<evidence type="ECO:0000256" key="2">
    <source>
        <dbReference type="ARBA" id="ARBA00023002"/>
    </source>
</evidence>
<keyword evidence="2" id="KW-0560">Oxidoreductase</keyword>
<reference evidence="4" key="1">
    <citation type="journal article" date="2014" name="Environ. Microbiol.">
        <title>Comparative genomics of the marine bacterial genus Glaciecola reveals the high degree of genomic diversity and genomic characteristic for cold adaptation.</title>
        <authorList>
            <person name="Qin Q.L."/>
            <person name="Xie B.B."/>
            <person name="Yu Y."/>
            <person name="Shu Y.L."/>
            <person name="Rong J.C."/>
            <person name="Zhang Y.J."/>
            <person name="Zhao D.L."/>
            <person name="Chen X.L."/>
            <person name="Zhang X.Y."/>
            <person name="Chen B."/>
            <person name="Zhou B.C."/>
            <person name="Zhang Y.Z."/>
        </authorList>
    </citation>
    <scope>NUCLEOTIDE SEQUENCE [LARGE SCALE GENOMIC DNA]</scope>
    <source>
        <strain evidence="4">LMG 21857</strain>
    </source>
</reference>
<evidence type="ECO:0000313" key="3">
    <source>
        <dbReference type="EMBL" id="GAC34217.1"/>
    </source>
</evidence>
<dbReference type="AlphaFoldDB" id="K6ZVA0"/>
<comment type="caution">
    <text evidence="3">The sequence shown here is derived from an EMBL/GenBank/DDBJ whole genome shotgun (WGS) entry which is preliminary data.</text>
</comment>
<dbReference type="Proteomes" id="UP000006322">
    <property type="component" value="Unassembled WGS sequence"/>
</dbReference>
<dbReference type="STRING" id="1129793.GPLA_3328"/>
<organism evidence="3 4">
    <name type="scientific">Paraglaciecola polaris LMG 21857</name>
    <dbReference type="NCBI Taxonomy" id="1129793"/>
    <lineage>
        <taxon>Bacteria</taxon>
        <taxon>Pseudomonadati</taxon>
        <taxon>Pseudomonadota</taxon>
        <taxon>Gammaproteobacteria</taxon>
        <taxon>Alteromonadales</taxon>
        <taxon>Alteromonadaceae</taxon>
        <taxon>Paraglaciecola</taxon>
    </lineage>
</organism>
<dbReference type="InterPro" id="IPR002347">
    <property type="entry name" value="SDR_fam"/>
</dbReference>
<dbReference type="Gene3D" id="3.40.50.720">
    <property type="entry name" value="NAD(P)-binding Rossmann-like Domain"/>
    <property type="match status" value="1"/>
</dbReference>
<comment type="similarity">
    <text evidence="1">Belongs to the short-chain dehydrogenases/reductases (SDR) family.</text>
</comment>
<accession>K6ZVA0</accession>
<dbReference type="SUPFAM" id="SSF51735">
    <property type="entry name" value="NAD(P)-binding Rossmann-fold domains"/>
    <property type="match status" value="1"/>
</dbReference>
<dbReference type="PRINTS" id="PR00081">
    <property type="entry name" value="GDHRDH"/>
</dbReference>
<name>K6ZVA0_9ALTE</name>
<evidence type="ECO:0000256" key="1">
    <source>
        <dbReference type="ARBA" id="ARBA00006484"/>
    </source>
</evidence>
<dbReference type="EMBL" id="BAER01000096">
    <property type="protein sequence ID" value="GAC34217.1"/>
    <property type="molecule type" value="Genomic_DNA"/>
</dbReference>
<protein>
    <submittedName>
        <fullName evidence="3">2-dehydro-3-deoxy-D-gluconate 5-dehydrogenase</fullName>
    </submittedName>
</protein>
<proteinExistence type="inferred from homology"/>
<dbReference type="PANTHER" id="PTHR43639:SF1">
    <property type="entry name" value="SHORT-CHAIN DEHYDROGENASE_REDUCTASE FAMILY PROTEIN"/>
    <property type="match status" value="1"/>
</dbReference>